<dbReference type="Pfam" id="PF04402">
    <property type="entry name" value="SIMPL"/>
    <property type="match status" value="1"/>
</dbReference>
<proteinExistence type="predicted"/>
<organism evidence="1 2">
    <name type="scientific">Aspergillus cavernicola</name>
    <dbReference type="NCBI Taxonomy" id="176166"/>
    <lineage>
        <taxon>Eukaryota</taxon>
        <taxon>Fungi</taxon>
        <taxon>Dikarya</taxon>
        <taxon>Ascomycota</taxon>
        <taxon>Pezizomycotina</taxon>
        <taxon>Eurotiomycetes</taxon>
        <taxon>Eurotiomycetidae</taxon>
        <taxon>Eurotiales</taxon>
        <taxon>Aspergillaceae</taxon>
        <taxon>Aspergillus</taxon>
        <taxon>Aspergillus subgen. Nidulantes</taxon>
    </lineage>
</organism>
<dbReference type="Gene3D" id="3.30.70.2970">
    <property type="entry name" value="Protein of unknown function (DUF541), domain 2"/>
    <property type="match status" value="1"/>
</dbReference>
<dbReference type="Gene3D" id="3.30.110.170">
    <property type="entry name" value="Protein of unknown function (DUF541), domain 1"/>
    <property type="match status" value="1"/>
</dbReference>
<dbReference type="PANTHER" id="PTHR34387">
    <property type="entry name" value="SLR1258 PROTEIN"/>
    <property type="match status" value="1"/>
</dbReference>
<name>A0ABR4HKZ1_9EURO</name>
<reference evidence="1 2" key="1">
    <citation type="submission" date="2024-07" db="EMBL/GenBank/DDBJ databases">
        <title>Section-level genome sequencing and comparative genomics of Aspergillus sections Usti and Cavernicolus.</title>
        <authorList>
            <consortium name="Lawrence Berkeley National Laboratory"/>
            <person name="Nybo J.L."/>
            <person name="Vesth T.C."/>
            <person name="Theobald S."/>
            <person name="Frisvad J.C."/>
            <person name="Larsen T.O."/>
            <person name="Kjaerboelling I."/>
            <person name="Rothschild-Mancinelli K."/>
            <person name="Lyhne E.K."/>
            <person name="Kogle M.E."/>
            <person name="Barry K."/>
            <person name="Clum A."/>
            <person name="Na H."/>
            <person name="Ledsgaard L."/>
            <person name="Lin J."/>
            <person name="Lipzen A."/>
            <person name="Kuo A."/>
            <person name="Riley R."/>
            <person name="Mondo S."/>
            <person name="LaButti K."/>
            <person name="Haridas S."/>
            <person name="Pangalinan J."/>
            <person name="Salamov A.A."/>
            <person name="Simmons B.A."/>
            <person name="Magnuson J.K."/>
            <person name="Chen J."/>
            <person name="Drula E."/>
            <person name="Henrissat B."/>
            <person name="Wiebenga A."/>
            <person name="Lubbers R.J."/>
            <person name="Gomes A.C."/>
            <person name="Makela M.R."/>
            <person name="Stajich J."/>
            <person name="Grigoriev I.V."/>
            <person name="Mortensen U.H."/>
            <person name="De vries R.P."/>
            <person name="Baker S.E."/>
            <person name="Andersen M.R."/>
        </authorList>
    </citation>
    <scope>NUCLEOTIDE SEQUENCE [LARGE SCALE GENOMIC DNA]</scope>
    <source>
        <strain evidence="1 2">CBS 600.67</strain>
    </source>
</reference>
<keyword evidence="2" id="KW-1185">Reference proteome</keyword>
<accession>A0ABR4HKZ1</accession>
<protein>
    <recommendedName>
        <fullName evidence="3">DUF541 domain-containing protein</fullName>
    </recommendedName>
</protein>
<gene>
    <name evidence="1" type="ORF">BDW59DRAFT_153513</name>
</gene>
<comment type="caution">
    <text evidence="1">The sequence shown here is derived from an EMBL/GenBank/DDBJ whole genome shotgun (WGS) entry which is preliminary data.</text>
</comment>
<evidence type="ECO:0000313" key="2">
    <source>
        <dbReference type="Proteomes" id="UP001610335"/>
    </source>
</evidence>
<dbReference type="EMBL" id="JBFXLS010000106">
    <property type="protein sequence ID" value="KAL2816000.1"/>
    <property type="molecule type" value="Genomic_DNA"/>
</dbReference>
<dbReference type="InterPro" id="IPR052022">
    <property type="entry name" value="26kDa_periplasmic_antigen"/>
</dbReference>
<dbReference type="InterPro" id="IPR007497">
    <property type="entry name" value="SIMPL/DUF541"/>
</dbReference>
<dbReference type="PANTHER" id="PTHR34387:SF2">
    <property type="entry name" value="SLR1258 PROTEIN"/>
    <property type="match status" value="1"/>
</dbReference>
<evidence type="ECO:0008006" key="3">
    <source>
        <dbReference type="Google" id="ProtNLM"/>
    </source>
</evidence>
<dbReference type="Proteomes" id="UP001610335">
    <property type="component" value="Unassembled WGS sequence"/>
</dbReference>
<evidence type="ECO:0000313" key="1">
    <source>
        <dbReference type="EMBL" id="KAL2816000.1"/>
    </source>
</evidence>
<sequence>MPPIDITTTGSATIARPAERAILTITIKDNGPDATTVTNNVVTRTNQIKQILEPLNAKTESGSLAPHAAITHFSMGSLSKFTYNTYNNNSEITGKEQHVSITFEVKFQDFNVLSSVATELSGMQFVEIRGIDWKLTDATRDSLQTQVREMAGKDAFSRALDYARTFGKRAIDAVEISEGEGGHPGFGVQRRFMMARQSSEEPPQLEFQPEDVEMRAQVTVKFITN</sequence>